<gene>
    <name evidence="3" type="ORF">C1645_819504</name>
</gene>
<comment type="caution">
    <text evidence="3">The sequence shown here is derived from an EMBL/GenBank/DDBJ whole genome shotgun (WGS) entry which is preliminary data.</text>
</comment>
<feature type="region of interest" description="Disordered" evidence="1">
    <location>
        <begin position="28"/>
        <end position="50"/>
    </location>
</feature>
<protein>
    <recommendedName>
        <fullName evidence="2">J domain-containing protein</fullName>
    </recommendedName>
</protein>
<dbReference type="EMBL" id="QKYT01000106">
    <property type="protein sequence ID" value="RIA93317.1"/>
    <property type="molecule type" value="Genomic_DNA"/>
</dbReference>
<name>A0A397TAN1_9GLOM</name>
<dbReference type="InterPro" id="IPR036869">
    <property type="entry name" value="J_dom_sf"/>
</dbReference>
<dbReference type="PROSITE" id="PS00636">
    <property type="entry name" value="DNAJ_1"/>
    <property type="match status" value="1"/>
</dbReference>
<dbReference type="Gene3D" id="1.10.287.110">
    <property type="entry name" value="DnaJ domain"/>
    <property type="match status" value="1"/>
</dbReference>
<dbReference type="PRINTS" id="PR00625">
    <property type="entry name" value="JDOMAIN"/>
</dbReference>
<sequence length="114" mass="13772">MSKNYYQILEQQAEKFKEIGEAYEVLSDSGKRKEYDNQQSNYTPPESDDERARKVIIMNIEEEFDNYRITASEIETIAKLRDEGAYRTSEPREKRYESSFNSNWYEEWKKENDE</sequence>
<dbReference type="Proteomes" id="UP000265703">
    <property type="component" value="Unassembled WGS sequence"/>
</dbReference>
<evidence type="ECO:0000259" key="2">
    <source>
        <dbReference type="Pfam" id="PF00226"/>
    </source>
</evidence>
<organism evidence="3 4">
    <name type="scientific">Glomus cerebriforme</name>
    <dbReference type="NCBI Taxonomy" id="658196"/>
    <lineage>
        <taxon>Eukaryota</taxon>
        <taxon>Fungi</taxon>
        <taxon>Fungi incertae sedis</taxon>
        <taxon>Mucoromycota</taxon>
        <taxon>Glomeromycotina</taxon>
        <taxon>Glomeromycetes</taxon>
        <taxon>Glomerales</taxon>
        <taxon>Glomeraceae</taxon>
        <taxon>Glomus</taxon>
    </lineage>
</organism>
<accession>A0A397TAN1</accession>
<evidence type="ECO:0000313" key="3">
    <source>
        <dbReference type="EMBL" id="RIA93317.1"/>
    </source>
</evidence>
<dbReference type="InterPro" id="IPR001623">
    <property type="entry name" value="DnaJ_domain"/>
</dbReference>
<dbReference type="Pfam" id="PF00226">
    <property type="entry name" value="DnaJ"/>
    <property type="match status" value="1"/>
</dbReference>
<evidence type="ECO:0000313" key="4">
    <source>
        <dbReference type="Proteomes" id="UP000265703"/>
    </source>
</evidence>
<dbReference type="SUPFAM" id="SSF46565">
    <property type="entry name" value="Chaperone J-domain"/>
    <property type="match status" value="1"/>
</dbReference>
<dbReference type="InterPro" id="IPR018253">
    <property type="entry name" value="DnaJ_domain_CS"/>
</dbReference>
<reference evidence="3 4" key="1">
    <citation type="submission" date="2018-06" db="EMBL/GenBank/DDBJ databases">
        <title>Comparative genomics reveals the genomic features of Rhizophagus irregularis, R. cerebriforme, R. diaphanum and Gigaspora rosea, and their symbiotic lifestyle signature.</title>
        <authorList>
            <person name="Morin E."/>
            <person name="San Clemente H."/>
            <person name="Chen E.C.H."/>
            <person name="De La Providencia I."/>
            <person name="Hainaut M."/>
            <person name="Kuo A."/>
            <person name="Kohler A."/>
            <person name="Murat C."/>
            <person name="Tang N."/>
            <person name="Roy S."/>
            <person name="Loubradou J."/>
            <person name="Henrissat B."/>
            <person name="Grigoriev I.V."/>
            <person name="Corradi N."/>
            <person name="Roux C."/>
            <person name="Martin F.M."/>
        </authorList>
    </citation>
    <scope>NUCLEOTIDE SEQUENCE [LARGE SCALE GENOMIC DNA]</scope>
    <source>
        <strain evidence="3 4">DAOM 227022</strain>
    </source>
</reference>
<evidence type="ECO:0000256" key="1">
    <source>
        <dbReference type="SAM" id="MobiDB-lite"/>
    </source>
</evidence>
<proteinExistence type="predicted"/>
<feature type="domain" description="J" evidence="2">
    <location>
        <begin position="11"/>
        <end position="36"/>
    </location>
</feature>
<dbReference type="OrthoDB" id="10250354at2759"/>
<keyword evidence="4" id="KW-1185">Reference proteome</keyword>
<dbReference type="AlphaFoldDB" id="A0A397TAN1"/>